<evidence type="ECO:0000313" key="1">
    <source>
        <dbReference type="EMBL" id="JAH08234.1"/>
    </source>
</evidence>
<sequence length="46" mass="5178">MLTAFSTTTFLYSDGFAYAAHVGYIIYLQPLCIAHTNHSLQVNINR</sequence>
<protein>
    <submittedName>
        <fullName evidence="1">Uncharacterized protein</fullName>
    </submittedName>
</protein>
<reference evidence="1" key="1">
    <citation type="submission" date="2014-11" db="EMBL/GenBank/DDBJ databases">
        <authorList>
            <person name="Amaro Gonzalez C."/>
        </authorList>
    </citation>
    <scope>NUCLEOTIDE SEQUENCE</scope>
</reference>
<proteinExistence type="predicted"/>
<dbReference type="EMBL" id="GBXM01100343">
    <property type="protein sequence ID" value="JAH08234.1"/>
    <property type="molecule type" value="Transcribed_RNA"/>
</dbReference>
<name>A0A0E9PUS7_ANGAN</name>
<reference evidence="1" key="2">
    <citation type="journal article" date="2015" name="Fish Shellfish Immunol.">
        <title>Early steps in the European eel (Anguilla anguilla)-Vibrio vulnificus interaction in the gills: Role of the RtxA13 toxin.</title>
        <authorList>
            <person name="Callol A."/>
            <person name="Pajuelo D."/>
            <person name="Ebbesson L."/>
            <person name="Teles M."/>
            <person name="MacKenzie S."/>
            <person name="Amaro C."/>
        </authorList>
    </citation>
    <scope>NUCLEOTIDE SEQUENCE</scope>
</reference>
<dbReference type="AlphaFoldDB" id="A0A0E9PUS7"/>
<organism evidence="1">
    <name type="scientific">Anguilla anguilla</name>
    <name type="common">European freshwater eel</name>
    <name type="synonym">Muraena anguilla</name>
    <dbReference type="NCBI Taxonomy" id="7936"/>
    <lineage>
        <taxon>Eukaryota</taxon>
        <taxon>Metazoa</taxon>
        <taxon>Chordata</taxon>
        <taxon>Craniata</taxon>
        <taxon>Vertebrata</taxon>
        <taxon>Euteleostomi</taxon>
        <taxon>Actinopterygii</taxon>
        <taxon>Neopterygii</taxon>
        <taxon>Teleostei</taxon>
        <taxon>Anguilliformes</taxon>
        <taxon>Anguillidae</taxon>
        <taxon>Anguilla</taxon>
    </lineage>
</organism>
<dbReference type="EMBL" id="GBXM01088227">
    <property type="protein sequence ID" value="JAH20350.1"/>
    <property type="molecule type" value="Transcribed_RNA"/>
</dbReference>
<accession>A0A0E9PUS7</accession>